<dbReference type="Gene3D" id="2.40.70.10">
    <property type="entry name" value="Acid Proteases"/>
    <property type="match status" value="2"/>
</dbReference>
<keyword evidence="3 11" id="KW-0732">Signal</keyword>
<proteinExistence type="inferred from homology"/>
<dbReference type="PRINTS" id="PR00792">
    <property type="entry name" value="PEPSIN"/>
</dbReference>
<comment type="caution">
    <text evidence="13">The sequence shown here is derived from an EMBL/GenBank/DDBJ whole genome shotgun (WGS) entry which is preliminary data.</text>
</comment>
<dbReference type="GO" id="GO:0006508">
    <property type="term" value="P:proteolysis"/>
    <property type="evidence" value="ECO:0007669"/>
    <property type="project" value="UniProtKB-KW"/>
</dbReference>
<feature type="signal peptide" evidence="11">
    <location>
        <begin position="1"/>
        <end position="20"/>
    </location>
</feature>
<dbReference type="PANTHER" id="PTHR47966">
    <property type="entry name" value="BETA-SITE APP-CLEAVING ENZYME, ISOFORM A-RELATED"/>
    <property type="match status" value="1"/>
</dbReference>
<dbReference type="InterPro" id="IPR001969">
    <property type="entry name" value="Aspartic_peptidase_AS"/>
</dbReference>
<dbReference type="SUPFAM" id="SSF50630">
    <property type="entry name" value="Acid proteases"/>
    <property type="match status" value="1"/>
</dbReference>
<name>A0A1X2H9T8_SYNRA</name>
<evidence type="ECO:0000256" key="7">
    <source>
        <dbReference type="ARBA" id="ARBA00023157"/>
    </source>
</evidence>
<evidence type="ECO:0000313" key="14">
    <source>
        <dbReference type="Proteomes" id="UP000242180"/>
    </source>
</evidence>
<sequence>MRTFQLAALSTLALSWLAAADITQPANDVLLNDLELCELAVNVQVGTPPQEFLLLFDTGSSDTWIPSKQCTKQDGCLSGKQYNAQLSSTHQDTEYKLNITYGTGNAVGNYFQDTVKVGDLQLENQMLAQVDDNEGPIANQNTTTADNQPDPYTLDGIFGAGFPGNSIMYRHFGKTYAPFPMALYEEGKIPEPVFSVFVGESDDTEWVGEVTFGGINQDKVAGNMVYTDVAALPNSEGESARDRWNVWVEGFQTKGTNFKFHGQGTPFTIDTGSNYMYLPTDLAHQMAQTIAPEAQLVDDQYVVDCKHLQDQDEIKVVFPTSSSDASQEQKSVFINLPISKLVGQREEDQKCLLFFVPSDHFIIGNMLLRNFVTVFDFGQHRIGFAPAKLPQTTSTDGTTAAA</sequence>
<evidence type="ECO:0000256" key="8">
    <source>
        <dbReference type="PIRSR" id="PIRSR601461-1"/>
    </source>
</evidence>
<evidence type="ECO:0000256" key="11">
    <source>
        <dbReference type="SAM" id="SignalP"/>
    </source>
</evidence>
<evidence type="ECO:0000256" key="6">
    <source>
        <dbReference type="ARBA" id="ARBA00023145"/>
    </source>
</evidence>
<organism evidence="13 14">
    <name type="scientific">Syncephalastrum racemosum</name>
    <name type="common">Filamentous fungus</name>
    <dbReference type="NCBI Taxonomy" id="13706"/>
    <lineage>
        <taxon>Eukaryota</taxon>
        <taxon>Fungi</taxon>
        <taxon>Fungi incertae sedis</taxon>
        <taxon>Mucoromycota</taxon>
        <taxon>Mucoromycotina</taxon>
        <taxon>Mucoromycetes</taxon>
        <taxon>Mucorales</taxon>
        <taxon>Syncephalastraceae</taxon>
        <taxon>Syncephalastrum</taxon>
    </lineage>
</organism>
<evidence type="ECO:0000256" key="9">
    <source>
        <dbReference type="PIRSR" id="PIRSR601461-2"/>
    </source>
</evidence>
<keyword evidence="5 10" id="KW-0378">Hydrolase</keyword>
<evidence type="ECO:0000256" key="5">
    <source>
        <dbReference type="ARBA" id="ARBA00022801"/>
    </source>
</evidence>
<dbReference type="OMA" id="GHYFQDI"/>
<accession>A0A1X2H9T8</accession>
<dbReference type="AlphaFoldDB" id="A0A1X2H9T8"/>
<dbReference type="InParanoid" id="A0A1X2H9T8"/>
<dbReference type="InterPro" id="IPR021109">
    <property type="entry name" value="Peptidase_aspartic_dom_sf"/>
</dbReference>
<keyword evidence="7 9" id="KW-1015">Disulfide bond</keyword>
<keyword evidence="2 10" id="KW-0645">Protease</keyword>
<dbReference type="EMBL" id="MCGN01000006">
    <property type="protein sequence ID" value="ORY95433.1"/>
    <property type="molecule type" value="Genomic_DNA"/>
</dbReference>
<dbReference type="PANTHER" id="PTHR47966:SF51">
    <property type="entry name" value="BETA-SITE APP-CLEAVING ENZYME, ISOFORM A-RELATED"/>
    <property type="match status" value="1"/>
</dbReference>
<dbReference type="Proteomes" id="UP000242180">
    <property type="component" value="Unassembled WGS sequence"/>
</dbReference>
<feature type="disulfide bond" evidence="9">
    <location>
        <begin position="70"/>
        <end position="76"/>
    </location>
</feature>
<dbReference type="Pfam" id="PF00026">
    <property type="entry name" value="Asp"/>
    <property type="match status" value="1"/>
</dbReference>
<protein>
    <submittedName>
        <fullName evidence="13">Aspartic proteinase</fullName>
    </submittedName>
</protein>
<dbReference type="InterPro" id="IPR034164">
    <property type="entry name" value="Pepsin-like_dom"/>
</dbReference>
<dbReference type="GO" id="GO:0004190">
    <property type="term" value="F:aspartic-type endopeptidase activity"/>
    <property type="evidence" value="ECO:0007669"/>
    <property type="project" value="UniProtKB-KW"/>
</dbReference>
<evidence type="ECO:0000313" key="13">
    <source>
        <dbReference type="EMBL" id="ORY95433.1"/>
    </source>
</evidence>
<feature type="active site" evidence="8">
    <location>
        <position position="57"/>
    </location>
</feature>
<keyword evidence="14" id="KW-1185">Reference proteome</keyword>
<evidence type="ECO:0000256" key="1">
    <source>
        <dbReference type="ARBA" id="ARBA00007447"/>
    </source>
</evidence>
<evidence type="ECO:0000259" key="12">
    <source>
        <dbReference type="PROSITE" id="PS51767"/>
    </source>
</evidence>
<dbReference type="PROSITE" id="PS00141">
    <property type="entry name" value="ASP_PROTEASE"/>
    <property type="match status" value="1"/>
</dbReference>
<reference evidence="13 14" key="1">
    <citation type="submission" date="2016-07" db="EMBL/GenBank/DDBJ databases">
        <title>Pervasive Adenine N6-methylation of Active Genes in Fungi.</title>
        <authorList>
            <consortium name="DOE Joint Genome Institute"/>
            <person name="Mondo S.J."/>
            <person name="Dannebaum R.O."/>
            <person name="Kuo R.C."/>
            <person name="Labutti K."/>
            <person name="Haridas S."/>
            <person name="Kuo A."/>
            <person name="Salamov A."/>
            <person name="Ahrendt S.R."/>
            <person name="Lipzen A."/>
            <person name="Sullivan W."/>
            <person name="Andreopoulos W.B."/>
            <person name="Clum A."/>
            <person name="Lindquist E."/>
            <person name="Daum C."/>
            <person name="Ramamoorthy G.K."/>
            <person name="Gryganskyi A."/>
            <person name="Culley D."/>
            <person name="Magnuson J.K."/>
            <person name="James T.Y."/>
            <person name="O'Malley M.A."/>
            <person name="Stajich J.E."/>
            <person name="Spatafora J.W."/>
            <person name="Visel A."/>
            <person name="Grigoriev I.V."/>
        </authorList>
    </citation>
    <scope>NUCLEOTIDE SEQUENCE [LARGE SCALE GENOMIC DNA]</scope>
    <source>
        <strain evidence="13 14">NRRL 2496</strain>
    </source>
</reference>
<dbReference type="STRING" id="13706.A0A1X2H9T8"/>
<keyword evidence="4 10" id="KW-0064">Aspartyl protease</keyword>
<feature type="domain" description="Peptidase A1" evidence="12">
    <location>
        <begin position="39"/>
        <end position="385"/>
    </location>
</feature>
<feature type="chain" id="PRO_5013344245" evidence="11">
    <location>
        <begin position="21"/>
        <end position="402"/>
    </location>
</feature>
<dbReference type="InterPro" id="IPR001461">
    <property type="entry name" value="Aspartic_peptidase_A1"/>
</dbReference>
<dbReference type="CDD" id="cd05471">
    <property type="entry name" value="pepsin_like"/>
    <property type="match status" value="1"/>
</dbReference>
<evidence type="ECO:0000256" key="4">
    <source>
        <dbReference type="ARBA" id="ARBA00022750"/>
    </source>
</evidence>
<evidence type="ECO:0000256" key="10">
    <source>
        <dbReference type="RuleBase" id="RU000454"/>
    </source>
</evidence>
<dbReference type="OrthoDB" id="771136at2759"/>
<dbReference type="InterPro" id="IPR033121">
    <property type="entry name" value="PEPTIDASE_A1"/>
</dbReference>
<dbReference type="PROSITE" id="PS51767">
    <property type="entry name" value="PEPTIDASE_A1"/>
    <property type="match status" value="1"/>
</dbReference>
<gene>
    <name evidence="13" type="ORF">BCR43DRAFT_531465</name>
</gene>
<dbReference type="FunFam" id="2.40.70.10:FF:000008">
    <property type="entry name" value="Cathepsin D"/>
    <property type="match status" value="1"/>
</dbReference>
<evidence type="ECO:0000256" key="2">
    <source>
        <dbReference type="ARBA" id="ARBA00022670"/>
    </source>
</evidence>
<comment type="similarity">
    <text evidence="1 10">Belongs to the peptidase A1 family.</text>
</comment>
<keyword evidence="6" id="KW-0865">Zymogen</keyword>
<evidence type="ECO:0000256" key="3">
    <source>
        <dbReference type="ARBA" id="ARBA00022729"/>
    </source>
</evidence>
<feature type="active site" evidence="8">
    <location>
        <position position="270"/>
    </location>
</feature>